<dbReference type="EMBL" id="ML732155">
    <property type="protein sequence ID" value="KAB8078790.1"/>
    <property type="molecule type" value="Genomic_DNA"/>
</dbReference>
<dbReference type="PANTHER" id="PTHR44051">
    <property type="entry name" value="GLUTATHIONE S-TRANSFERASE-RELATED"/>
    <property type="match status" value="1"/>
</dbReference>
<accession>A0A5N5XI64</accession>
<dbReference type="PANTHER" id="PTHR44051:SF8">
    <property type="entry name" value="GLUTATHIONE S-TRANSFERASE GSTA"/>
    <property type="match status" value="1"/>
</dbReference>
<evidence type="ECO:0000259" key="1">
    <source>
        <dbReference type="PROSITE" id="PS50405"/>
    </source>
</evidence>
<dbReference type="GO" id="GO:0016740">
    <property type="term" value="F:transferase activity"/>
    <property type="evidence" value="ECO:0007669"/>
    <property type="project" value="UniProtKB-KW"/>
</dbReference>
<gene>
    <name evidence="2" type="ORF">BDV29DRAFT_129757</name>
</gene>
<proteinExistence type="predicted"/>
<keyword evidence="2" id="KW-0808">Transferase</keyword>
<protein>
    <submittedName>
        <fullName evidence="2">Glutathione S-transferase</fullName>
    </submittedName>
</protein>
<dbReference type="Pfam" id="PF00043">
    <property type="entry name" value="GST_C"/>
    <property type="match status" value="1"/>
</dbReference>
<dbReference type="Gene3D" id="1.20.1050.130">
    <property type="match status" value="1"/>
</dbReference>
<dbReference type="AlphaFoldDB" id="A0A5N5XI64"/>
<evidence type="ECO:0000313" key="2">
    <source>
        <dbReference type="EMBL" id="KAB8078790.1"/>
    </source>
</evidence>
<reference evidence="2 3" key="1">
    <citation type="submission" date="2019-04" db="EMBL/GenBank/DDBJ databases">
        <title>Friends and foes A comparative genomics study of 23 Aspergillus species from section Flavi.</title>
        <authorList>
            <consortium name="DOE Joint Genome Institute"/>
            <person name="Kjaerbolling I."/>
            <person name="Vesth T."/>
            <person name="Frisvad J.C."/>
            <person name="Nybo J.L."/>
            <person name="Theobald S."/>
            <person name="Kildgaard S."/>
            <person name="Isbrandt T."/>
            <person name="Kuo A."/>
            <person name="Sato A."/>
            <person name="Lyhne E.K."/>
            <person name="Kogle M.E."/>
            <person name="Wiebenga A."/>
            <person name="Kun R.S."/>
            <person name="Lubbers R.J."/>
            <person name="Makela M.R."/>
            <person name="Barry K."/>
            <person name="Chovatia M."/>
            <person name="Clum A."/>
            <person name="Daum C."/>
            <person name="Haridas S."/>
            <person name="He G."/>
            <person name="LaButti K."/>
            <person name="Lipzen A."/>
            <person name="Mondo S."/>
            <person name="Riley R."/>
            <person name="Salamov A."/>
            <person name="Simmons B.A."/>
            <person name="Magnuson J.K."/>
            <person name="Henrissat B."/>
            <person name="Mortensen U.H."/>
            <person name="Larsen T.O."/>
            <person name="Devries R.P."/>
            <person name="Grigoriev I.V."/>
            <person name="Machida M."/>
            <person name="Baker S.E."/>
            <person name="Andersen M.R."/>
        </authorList>
    </citation>
    <scope>NUCLEOTIDE SEQUENCE [LARGE SCALE GENOMIC DNA]</scope>
    <source>
        <strain evidence="2 3">CBS 151.66</strain>
    </source>
</reference>
<dbReference type="PROSITE" id="PS50405">
    <property type="entry name" value="GST_CTER"/>
    <property type="match status" value="1"/>
</dbReference>
<dbReference type="SUPFAM" id="SSF47616">
    <property type="entry name" value="GST C-terminal domain-like"/>
    <property type="match status" value="1"/>
</dbReference>
<evidence type="ECO:0000313" key="3">
    <source>
        <dbReference type="Proteomes" id="UP000326565"/>
    </source>
</evidence>
<feature type="domain" description="GST C-terminal" evidence="1">
    <location>
        <begin position="65"/>
        <end position="184"/>
    </location>
</feature>
<dbReference type="Proteomes" id="UP000326565">
    <property type="component" value="Unassembled WGS sequence"/>
</dbReference>
<dbReference type="OrthoDB" id="422574at2759"/>
<sequence length="184" mass="20991">MNVFEEQRGLITLYASDGQRKGAIIAIILEELSDGEHIDLSGFHDIVTYLIDRYDTRHEVSYKKGSREDEEVKHWLASISHEPNGTHTEQHRFDLDADDGIPFARKAIHLYLHLEQHLLKSGNKYIVGKKCTLADLVHLPYVAAAGSTGLDLERFPELTLWYDRVFQRPAVQKGYAAVHLKIRG</sequence>
<organism evidence="2 3">
    <name type="scientific">Aspergillus leporis</name>
    <dbReference type="NCBI Taxonomy" id="41062"/>
    <lineage>
        <taxon>Eukaryota</taxon>
        <taxon>Fungi</taxon>
        <taxon>Dikarya</taxon>
        <taxon>Ascomycota</taxon>
        <taxon>Pezizomycotina</taxon>
        <taxon>Eurotiomycetes</taxon>
        <taxon>Eurotiomycetidae</taxon>
        <taxon>Eurotiales</taxon>
        <taxon>Aspergillaceae</taxon>
        <taxon>Aspergillus</taxon>
        <taxon>Aspergillus subgen. Circumdati</taxon>
    </lineage>
</organism>
<dbReference type="InterPro" id="IPR010987">
    <property type="entry name" value="Glutathione-S-Trfase_C-like"/>
</dbReference>
<keyword evidence="3" id="KW-1185">Reference proteome</keyword>
<dbReference type="InterPro" id="IPR004046">
    <property type="entry name" value="GST_C"/>
</dbReference>
<name>A0A5N5XI64_9EURO</name>
<dbReference type="InterPro" id="IPR036282">
    <property type="entry name" value="Glutathione-S-Trfase_C_sf"/>
</dbReference>